<gene>
    <name evidence="2" type="ORF">SAMN04488519_109129</name>
</gene>
<evidence type="ECO:0000313" key="2">
    <source>
        <dbReference type="EMBL" id="SFO62678.1"/>
    </source>
</evidence>
<dbReference type="Proteomes" id="UP000199564">
    <property type="component" value="Unassembled WGS sequence"/>
</dbReference>
<organism evidence="2 3">
    <name type="scientific">Algoriphagus ornithinivorans</name>
    <dbReference type="NCBI Taxonomy" id="226506"/>
    <lineage>
        <taxon>Bacteria</taxon>
        <taxon>Pseudomonadati</taxon>
        <taxon>Bacteroidota</taxon>
        <taxon>Cytophagia</taxon>
        <taxon>Cytophagales</taxon>
        <taxon>Cyclobacteriaceae</taxon>
        <taxon>Algoriphagus</taxon>
    </lineage>
</organism>
<dbReference type="AlphaFoldDB" id="A0A1I5IPY3"/>
<name>A0A1I5IPY3_9BACT</name>
<dbReference type="InterPro" id="IPR019861">
    <property type="entry name" value="PorP/SprF_Bacteroidetes"/>
</dbReference>
<dbReference type="Pfam" id="PF11751">
    <property type="entry name" value="PorP_SprF"/>
    <property type="match status" value="1"/>
</dbReference>
<feature type="signal peptide" evidence="1">
    <location>
        <begin position="1"/>
        <end position="20"/>
    </location>
</feature>
<accession>A0A1I5IPY3</accession>
<dbReference type="NCBIfam" id="TIGR03519">
    <property type="entry name" value="T9SS_PorP_fam"/>
    <property type="match status" value="1"/>
</dbReference>
<dbReference type="STRING" id="226506.SAMN04488519_109129"/>
<keyword evidence="1" id="KW-0732">Signal</keyword>
<feature type="chain" id="PRO_5011482066" evidence="1">
    <location>
        <begin position="21"/>
        <end position="340"/>
    </location>
</feature>
<dbReference type="EMBL" id="FOVW01000009">
    <property type="protein sequence ID" value="SFO62678.1"/>
    <property type="molecule type" value="Genomic_DNA"/>
</dbReference>
<sequence>MSKFSIFAVLFFLVCFFSKGQDVQYSQFYANPFYLNPAFAGSTDESRVGFNFRNQWPALDQSFLASTAYGDHYFENLNSGVGVIITGAKESFTQSQWYEVGLLYSYRLKLSESTLFQIGFQGSFTGRDVYFDRVILGTQLDINRGVIIGQPGDGFEGESKLRSFDAHTGFLFYGKKFWMGGSAFHLLEPSISFLSESENTLPMRFGVHGGYRFELAPGYINEYLNNYDQERSMAIAFNYRQQGLYNQLDIGAEFFFEPLILGLWYRGLPTKYQLPNSESLIALVGISLDSGIELGYSFDFSVSKLGQSVSGGAHELSFRYVFTSNKRRKNSYPALPSFRF</sequence>
<evidence type="ECO:0000313" key="3">
    <source>
        <dbReference type="Proteomes" id="UP000199564"/>
    </source>
</evidence>
<dbReference type="RefSeq" id="WP_091655111.1">
    <property type="nucleotide sequence ID" value="NZ_FOVW01000009.1"/>
</dbReference>
<protein>
    <submittedName>
        <fullName evidence="2">Type IX secretion system membrane protein, PorP/SprF family</fullName>
    </submittedName>
</protein>
<keyword evidence="3" id="KW-1185">Reference proteome</keyword>
<proteinExistence type="predicted"/>
<reference evidence="3" key="1">
    <citation type="submission" date="2016-10" db="EMBL/GenBank/DDBJ databases">
        <authorList>
            <person name="Varghese N."/>
            <person name="Submissions S."/>
        </authorList>
    </citation>
    <scope>NUCLEOTIDE SEQUENCE [LARGE SCALE GENOMIC DNA]</scope>
    <source>
        <strain evidence="3">DSM 15282</strain>
    </source>
</reference>
<evidence type="ECO:0000256" key="1">
    <source>
        <dbReference type="SAM" id="SignalP"/>
    </source>
</evidence>